<protein>
    <submittedName>
        <fullName evidence="3">Uncharacterized protein</fullName>
    </submittedName>
</protein>
<dbReference type="EMBL" id="HE796967">
    <property type="protein sequence ID" value="CCM00138.1"/>
    <property type="molecule type" value="Genomic_DNA"/>
</dbReference>
<dbReference type="HOGENOM" id="CLU_1057812_0_0_1"/>
<proteinExistence type="predicted"/>
<accession>J4G1E0</accession>
<reference evidence="3 4" key="1">
    <citation type="journal article" date="2012" name="Appl. Environ. Microbiol.">
        <title>Short-read sequencing for genomic analysis of the brown rot fungus Fibroporia radiculosa.</title>
        <authorList>
            <person name="Tang J.D."/>
            <person name="Perkins A.D."/>
            <person name="Sonstegard T.S."/>
            <person name="Schroeder S.G."/>
            <person name="Burgess S.C."/>
            <person name="Diehl S.V."/>
        </authorList>
    </citation>
    <scope>NUCLEOTIDE SEQUENCE [LARGE SCALE GENOMIC DNA]</scope>
    <source>
        <strain evidence="3 4">TFFH 294</strain>
    </source>
</reference>
<dbReference type="GeneID" id="24095049"/>
<keyword evidence="2" id="KW-0732">Signal</keyword>
<feature type="chain" id="PRO_5003778386" evidence="2">
    <location>
        <begin position="22"/>
        <end position="263"/>
    </location>
</feature>
<organism evidence="3 4">
    <name type="scientific">Fibroporia radiculosa</name>
    <dbReference type="NCBI Taxonomy" id="599839"/>
    <lineage>
        <taxon>Eukaryota</taxon>
        <taxon>Fungi</taxon>
        <taxon>Dikarya</taxon>
        <taxon>Basidiomycota</taxon>
        <taxon>Agaricomycotina</taxon>
        <taxon>Agaricomycetes</taxon>
        <taxon>Polyporales</taxon>
        <taxon>Fibroporiaceae</taxon>
        <taxon>Fibroporia</taxon>
    </lineage>
</organism>
<feature type="region of interest" description="Disordered" evidence="1">
    <location>
        <begin position="146"/>
        <end position="165"/>
    </location>
</feature>
<evidence type="ECO:0000313" key="4">
    <source>
        <dbReference type="Proteomes" id="UP000006352"/>
    </source>
</evidence>
<feature type="compositionally biased region" description="Low complexity" evidence="1">
    <location>
        <begin position="146"/>
        <end position="160"/>
    </location>
</feature>
<keyword evidence="4" id="KW-1185">Reference proteome</keyword>
<name>J4G1E0_9APHY</name>
<feature type="signal peptide" evidence="2">
    <location>
        <begin position="1"/>
        <end position="21"/>
    </location>
</feature>
<dbReference type="InParanoid" id="J4G1E0"/>
<dbReference type="Proteomes" id="UP000006352">
    <property type="component" value="Unassembled WGS sequence"/>
</dbReference>
<evidence type="ECO:0000313" key="3">
    <source>
        <dbReference type="EMBL" id="CCM00138.1"/>
    </source>
</evidence>
<evidence type="ECO:0000256" key="1">
    <source>
        <dbReference type="SAM" id="MobiDB-lite"/>
    </source>
</evidence>
<gene>
    <name evidence="3" type="ORF">FIBRA_02165</name>
</gene>
<dbReference type="RefSeq" id="XP_012179421.1">
    <property type="nucleotide sequence ID" value="XM_012324031.1"/>
</dbReference>
<evidence type="ECO:0000256" key="2">
    <source>
        <dbReference type="SAM" id="SignalP"/>
    </source>
</evidence>
<dbReference type="AlphaFoldDB" id="J4G1E0"/>
<sequence length="263" mass="27667">MRSIASRTFFVSALLARYGAANSVSNSEYFTVPGYDVQTLGVGADGVTTYIISRISSMAGIVSFDGPGLGIYLTYMNSAESIEFIENCGITGSIAVCTNLMVMGGSSTSTFTIVATDTLSMSTYPVEGGAPTAMAASTSALTRITTDSTASSSASTTTTAQNKTSDGVKSTLCSLIPTTCWNDDRALWNKAAVTRHPMRRSYTTPNGEARPIGKFKVDAAGLADASLGAEENASPNAKPQEKMPMSSAYLMSRSDIQLLFFLF</sequence>